<dbReference type="OrthoDB" id="85892at2157"/>
<evidence type="ECO:0000256" key="3">
    <source>
        <dbReference type="ARBA" id="ARBA00022448"/>
    </source>
</evidence>
<evidence type="ECO:0000256" key="2">
    <source>
        <dbReference type="ARBA" id="ARBA00009904"/>
    </source>
</evidence>
<gene>
    <name evidence="13" type="ORF">DV733_09795</name>
</gene>
<accession>A0A4D6HE21</accession>
<keyword evidence="4 10" id="KW-0812">Transmembrane</keyword>
<dbReference type="GO" id="GO:0007035">
    <property type="term" value="P:vacuolar acidification"/>
    <property type="evidence" value="ECO:0007669"/>
    <property type="project" value="TreeGrafter"/>
</dbReference>
<dbReference type="Gene3D" id="3.30.70.2170">
    <property type="match status" value="1"/>
</dbReference>
<keyword evidence="6 10" id="KW-0406">Ion transport</keyword>
<dbReference type="STRING" id="1457250.GCA_000755225_00940"/>
<feature type="transmembrane region" description="Helical" evidence="10">
    <location>
        <begin position="503"/>
        <end position="521"/>
    </location>
</feature>
<dbReference type="PANTHER" id="PTHR11629">
    <property type="entry name" value="VACUOLAR PROTON ATPASES"/>
    <property type="match status" value="1"/>
</dbReference>
<dbReference type="InterPro" id="IPR002490">
    <property type="entry name" value="V-ATPase_116kDa_su"/>
</dbReference>
<feature type="transmembrane region" description="Helical" evidence="10">
    <location>
        <begin position="446"/>
        <end position="465"/>
    </location>
</feature>
<dbReference type="GO" id="GO:0016471">
    <property type="term" value="C:vacuolar proton-transporting V-type ATPase complex"/>
    <property type="evidence" value="ECO:0007669"/>
    <property type="project" value="TreeGrafter"/>
</dbReference>
<feature type="compositionally biased region" description="Gly residues" evidence="12">
    <location>
        <begin position="324"/>
        <end position="333"/>
    </location>
</feature>
<feature type="transmembrane region" description="Helical" evidence="10">
    <location>
        <begin position="401"/>
        <end position="426"/>
    </location>
</feature>
<dbReference type="Gene3D" id="1.20.1460.20">
    <property type="match status" value="1"/>
</dbReference>
<feature type="transmembrane region" description="Helical" evidence="10">
    <location>
        <begin position="652"/>
        <end position="674"/>
    </location>
</feature>
<dbReference type="RefSeq" id="WP_049994873.1">
    <property type="nucleotide sequence ID" value="NZ_CP031310.1"/>
</dbReference>
<evidence type="ECO:0000256" key="6">
    <source>
        <dbReference type="ARBA" id="ARBA00023065"/>
    </source>
</evidence>
<comment type="similarity">
    <text evidence="2 10">Belongs to the V-ATPase 116 kDa subunit family.</text>
</comment>
<evidence type="ECO:0000256" key="12">
    <source>
        <dbReference type="SAM" id="MobiDB-lite"/>
    </source>
</evidence>
<feature type="region of interest" description="Disordered" evidence="12">
    <location>
        <begin position="293"/>
        <end position="376"/>
    </location>
</feature>
<keyword evidence="11" id="KW-0175">Coiled coil</keyword>
<name>A0A4D6HE21_9EURY</name>
<feature type="coiled-coil region" evidence="11">
    <location>
        <begin position="212"/>
        <end position="246"/>
    </location>
</feature>
<evidence type="ECO:0000256" key="5">
    <source>
        <dbReference type="ARBA" id="ARBA00022989"/>
    </source>
</evidence>
<evidence type="ECO:0000256" key="11">
    <source>
        <dbReference type="SAM" id="Coils"/>
    </source>
</evidence>
<feature type="compositionally biased region" description="Basic and acidic residues" evidence="12">
    <location>
        <begin position="302"/>
        <end position="318"/>
    </location>
</feature>
<dbReference type="PANTHER" id="PTHR11629:SF63">
    <property type="entry name" value="V-TYPE PROTON ATPASE SUBUNIT A"/>
    <property type="match status" value="1"/>
</dbReference>
<evidence type="ECO:0000256" key="10">
    <source>
        <dbReference type="RuleBase" id="RU361189"/>
    </source>
</evidence>
<dbReference type="EMBL" id="CP031310">
    <property type="protein sequence ID" value="QCC51516.1"/>
    <property type="molecule type" value="Genomic_DNA"/>
</dbReference>
<dbReference type="Proteomes" id="UP000296706">
    <property type="component" value="Chromosome"/>
</dbReference>
<evidence type="ECO:0000256" key="1">
    <source>
        <dbReference type="ARBA" id="ARBA00004141"/>
    </source>
</evidence>
<feature type="transmembrane region" description="Helical" evidence="10">
    <location>
        <begin position="533"/>
        <end position="555"/>
    </location>
</feature>
<dbReference type="KEGG" id="hsn:DV733_09795"/>
<dbReference type="GO" id="GO:0046961">
    <property type="term" value="F:proton-transporting ATPase activity, rotational mechanism"/>
    <property type="evidence" value="ECO:0007669"/>
    <property type="project" value="InterPro"/>
</dbReference>
<feature type="transmembrane region" description="Helical" evidence="10">
    <location>
        <begin position="610"/>
        <end position="631"/>
    </location>
</feature>
<comment type="function">
    <text evidence="8">Component of the A-type ATP synthase that produces ATP from ADP in the presence of a proton gradient across the membrane.</text>
</comment>
<keyword evidence="3 10" id="KW-0813">Transport</keyword>
<dbReference type="GeneID" id="39848157"/>
<organism evidence="13 14">
    <name type="scientific">Halapricum salinum</name>
    <dbReference type="NCBI Taxonomy" id="1457250"/>
    <lineage>
        <taxon>Archaea</taxon>
        <taxon>Methanobacteriati</taxon>
        <taxon>Methanobacteriota</taxon>
        <taxon>Stenosarchaea group</taxon>
        <taxon>Halobacteria</taxon>
        <taxon>Halobacteriales</taxon>
        <taxon>Haloarculaceae</taxon>
        <taxon>Halapricum</taxon>
    </lineage>
</organism>
<keyword evidence="7 10" id="KW-0472">Membrane</keyword>
<dbReference type="Gene3D" id="3.30.70.2750">
    <property type="match status" value="1"/>
</dbReference>
<keyword evidence="5 10" id="KW-1133">Transmembrane helix</keyword>
<evidence type="ECO:0000256" key="8">
    <source>
        <dbReference type="ARBA" id="ARBA00059506"/>
    </source>
</evidence>
<feature type="coiled-coil region" evidence="11">
    <location>
        <begin position="85"/>
        <end position="126"/>
    </location>
</feature>
<protein>
    <recommendedName>
        <fullName evidence="9 10">A-type ATP synthase subunit I</fullName>
    </recommendedName>
</protein>
<sequence length="770" mass="83556">MLRPERMSRVSITGSQRVMDDVIEAAHSLDLLHISEYTNEIDGFDPGSPIEGADSASKKLVTVRSLKSILGVEEDYEGPTHVVEDDELETELEDVRQEVNELDDRRDEIDAEIREIEEDIEQLEVFVDLGIDLDLLAGYDSLEVAVGEGDATEVDAALADSEIEQYAVESGEDAVAVFARTDDRDPLEEALVGATFAAVEIPEASGDPAAYISQRRQRKDELEDEFEDVEDELEDLEEEVGGFLLAAEEQLTIDVEKREAPLSFATTKNAFVAEGWLPTEDVETLRTTLEEAAGGSVEVEELERAEYDEDGHVEHTEEVEGDSGSSGGPPGGGDVDRTDGPIAREMADEEEQPEAAADGGYVPLADDSPPVVQDNPRGVKPFQALVDVINRPKYTELDPTVVLFLTFPAFFGFMIGDVGYGILYLGMGYWIVSNSESDVVKSLGGIAMWAGAFTAIFGVLYGEFFGLHQFGYILWGTDSATGIIDIGGAPIHKGLQPHYIAYAQAWLLVSVIAGVLHLVVGRVFDFFNKLHHGVVEAFVESGSWIMMTAGLWVWIFSTHLTGPKPDFMFYVFSAKETTIPFLTDPATGETLVTTKDMVALPLGFTGFPETVGFVGLAAFFVGLALAIYAEGGIALIESVTQAFGHVVSYTRIAAVLLAKAGMALAVNLLVFGAYREGGEFHLIFFSDGVHGDVLFQGLLNLDGPVGLVFGVLFGVVVLLLGHLLVLVLGITSAGLQAVRLEYVEFFGKFYEGGGTVYNPFGYERTYTAEE</sequence>
<dbReference type="GO" id="GO:0051117">
    <property type="term" value="F:ATPase binding"/>
    <property type="evidence" value="ECO:0007669"/>
    <property type="project" value="TreeGrafter"/>
</dbReference>
<evidence type="ECO:0000256" key="7">
    <source>
        <dbReference type="ARBA" id="ARBA00023136"/>
    </source>
</evidence>
<evidence type="ECO:0000313" key="13">
    <source>
        <dbReference type="EMBL" id="QCC51516.1"/>
    </source>
</evidence>
<dbReference type="Pfam" id="PF01496">
    <property type="entry name" value="V_ATPase_I"/>
    <property type="match status" value="2"/>
</dbReference>
<feature type="transmembrane region" description="Helical" evidence="10">
    <location>
        <begin position="707"/>
        <end position="730"/>
    </location>
</feature>
<keyword evidence="14" id="KW-1185">Reference proteome</keyword>
<dbReference type="AlphaFoldDB" id="A0A4D6HE21"/>
<evidence type="ECO:0000313" key="14">
    <source>
        <dbReference type="Proteomes" id="UP000296706"/>
    </source>
</evidence>
<reference evidence="13 14" key="1">
    <citation type="journal article" date="2019" name="Nat. Commun.">
        <title>A new type of DNA phosphorothioation-based antiviral system in archaea.</title>
        <authorList>
            <person name="Xiong L."/>
            <person name="Liu S."/>
            <person name="Chen S."/>
            <person name="Xiao Y."/>
            <person name="Zhu B."/>
            <person name="Gao Y."/>
            <person name="Zhang Y."/>
            <person name="Chen B."/>
            <person name="Luo J."/>
            <person name="Deng Z."/>
            <person name="Chen X."/>
            <person name="Wang L."/>
            <person name="Chen S."/>
        </authorList>
    </citation>
    <scope>NUCLEOTIDE SEQUENCE [LARGE SCALE GENOMIC DNA]</scope>
    <source>
        <strain evidence="13 14">CBA1105</strain>
    </source>
</reference>
<comment type="subcellular location">
    <subcellularLocation>
        <location evidence="1">Membrane</location>
        <topology evidence="1">Multi-pass membrane protein</topology>
    </subcellularLocation>
</comment>
<proteinExistence type="inferred from homology"/>
<dbReference type="GO" id="GO:0033179">
    <property type="term" value="C:proton-transporting V-type ATPase, V0 domain"/>
    <property type="evidence" value="ECO:0007669"/>
    <property type="project" value="InterPro"/>
</dbReference>
<evidence type="ECO:0000256" key="4">
    <source>
        <dbReference type="ARBA" id="ARBA00022692"/>
    </source>
</evidence>
<evidence type="ECO:0000256" key="9">
    <source>
        <dbReference type="ARBA" id="ARBA00068671"/>
    </source>
</evidence>